<evidence type="ECO:0000313" key="3">
    <source>
        <dbReference type="Proteomes" id="UP000249577"/>
    </source>
</evidence>
<dbReference type="Proteomes" id="UP000249577">
    <property type="component" value="Unassembled WGS sequence"/>
</dbReference>
<dbReference type="InterPro" id="IPR009739">
    <property type="entry name" value="LprI-like_N"/>
</dbReference>
<name>A0A2W5K4L8_ANCNO</name>
<dbReference type="Pfam" id="PF07007">
    <property type="entry name" value="LprI"/>
    <property type="match status" value="1"/>
</dbReference>
<proteinExistence type="predicted"/>
<gene>
    <name evidence="2" type="ORF">DI565_18935</name>
</gene>
<feature type="domain" description="Lysozyme inhibitor LprI-like N-terminal" evidence="1">
    <location>
        <begin position="218"/>
        <end position="302"/>
    </location>
</feature>
<dbReference type="Gene3D" id="1.20.1270.180">
    <property type="match status" value="1"/>
</dbReference>
<dbReference type="EMBL" id="QFPN01000013">
    <property type="protein sequence ID" value="PZQ10869.1"/>
    <property type="molecule type" value="Genomic_DNA"/>
</dbReference>
<dbReference type="AlphaFoldDB" id="A0A2W5K4L8"/>
<reference evidence="2 3" key="1">
    <citation type="submission" date="2017-08" db="EMBL/GenBank/DDBJ databases">
        <title>Infants hospitalized years apart are colonized by the same room-sourced microbial strains.</title>
        <authorList>
            <person name="Brooks B."/>
            <person name="Olm M.R."/>
            <person name="Firek B.A."/>
            <person name="Baker R."/>
            <person name="Thomas B.C."/>
            <person name="Morowitz M.J."/>
            <person name="Banfield J.F."/>
        </authorList>
    </citation>
    <scope>NUCLEOTIDE SEQUENCE [LARGE SCALE GENOMIC DNA]</scope>
    <source>
        <strain evidence="2">S2_005_003_R2_43</strain>
    </source>
</reference>
<evidence type="ECO:0000313" key="2">
    <source>
        <dbReference type="EMBL" id="PZQ10869.1"/>
    </source>
</evidence>
<protein>
    <recommendedName>
        <fullName evidence="1">Lysozyme inhibitor LprI-like N-terminal domain-containing protein</fullName>
    </recommendedName>
</protein>
<evidence type="ECO:0000259" key="1">
    <source>
        <dbReference type="Pfam" id="PF07007"/>
    </source>
</evidence>
<accession>A0A2W5K4L8</accession>
<sequence>MARTPLDQIIEWNARRGRPRIPAEFSYHIESLKHHWDGSSQESMEAELVIRRLVTIIEVFVRESIRELVDAGEPYSARAEKIINKMKIDYSFIMSLHGRLLSIGDIVSHTISVNDTNQIVTNLSILMPDFSNDLKTIHERWSDDQSRWPQKPILRNVDKTLAAIASLFQVRHIVTHEMPTEPPFNINDIAKFITQSNLLIRAIDWIIIKELHGSVPRTQLAMNVAAGEALSQETDRMKKLLAKVRRRGVFDKKLFNQNQQLWKKFSDNYASLRASGVAGGSMYPMIYDSALTEITKERCDHLLNWCELQEGEF</sequence>
<comment type="caution">
    <text evidence="2">The sequence shown here is derived from an EMBL/GenBank/DDBJ whole genome shotgun (WGS) entry which is preliminary data.</text>
</comment>
<organism evidence="2 3">
    <name type="scientific">Ancylobacter novellus</name>
    <name type="common">Thiobacillus novellus</name>
    <dbReference type="NCBI Taxonomy" id="921"/>
    <lineage>
        <taxon>Bacteria</taxon>
        <taxon>Pseudomonadati</taxon>
        <taxon>Pseudomonadota</taxon>
        <taxon>Alphaproteobacteria</taxon>
        <taxon>Hyphomicrobiales</taxon>
        <taxon>Xanthobacteraceae</taxon>
        <taxon>Ancylobacter</taxon>
    </lineage>
</organism>